<keyword evidence="6 8" id="KW-1133">Transmembrane helix</keyword>
<dbReference type="GO" id="GO:0005524">
    <property type="term" value="F:ATP binding"/>
    <property type="evidence" value="ECO:0007669"/>
    <property type="project" value="UniProtKB-KW"/>
</dbReference>
<dbReference type="PANTHER" id="PTHR43394:SF1">
    <property type="entry name" value="ATP-BINDING CASSETTE SUB-FAMILY B MEMBER 10, MITOCHONDRIAL"/>
    <property type="match status" value="1"/>
</dbReference>
<keyword evidence="5 11" id="KW-0067">ATP-binding</keyword>
<evidence type="ECO:0000313" key="12">
    <source>
        <dbReference type="Proteomes" id="UP000253426"/>
    </source>
</evidence>
<keyword evidence="2" id="KW-0813">Transport</keyword>
<keyword evidence="4" id="KW-0547">Nucleotide-binding</keyword>
<evidence type="ECO:0000259" key="9">
    <source>
        <dbReference type="PROSITE" id="PS50893"/>
    </source>
</evidence>
<dbReference type="InterPro" id="IPR003593">
    <property type="entry name" value="AAA+_ATPase"/>
</dbReference>
<feature type="transmembrane region" description="Helical" evidence="8">
    <location>
        <begin position="143"/>
        <end position="165"/>
    </location>
</feature>
<feature type="transmembrane region" description="Helical" evidence="8">
    <location>
        <begin position="73"/>
        <end position="91"/>
    </location>
</feature>
<dbReference type="AlphaFoldDB" id="A0A366HLK9"/>
<comment type="subcellular location">
    <subcellularLocation>
        <location evidence="1">Cell membrane</location>
        <topology evidence="1">Multi-pass membrane protein</topology>
    </subcellularLocation>
</comment>
<evidence type="ECO:0000256" key="5">
    <source>
        <dbReference type="ARBA" id="ARBA00022840"/>
    </source>
</evidence>
<dbReference type="PROSITE" id="PS50929">
    <property type="entry name" value="ABC_TM1F"/>
    <property type="match status" value="1"/>
</dbReference>
<comment type="caution">
    <text evidence="11">The sequence shown here is derived from an EMBL/GenBank/DDBJ whole genome shotgun (WGS) entry which is preliminary data.</text>
</comment>
<dbReference type="InterPro" id="IPR039421">
    <property type="entry name" value="Type_1_exporter"/>
</dbReference>
<evidence type="ECO:0000256" key="7">
    <source>
        <dbReference type="ARBA" id="ARBA00023136"/>
    </source>
</evidence>
<dbReference type="OrthoDB" id="9761126at2"/>
<dbReference type="PANTHER" id="PTHR43394">
    <property type="entry name" value="ATP-DEPENDENT PERMEASE MDL1, MITOCHONDRIAL"/>
    <property type="match status" value="1"/>
</dbReference>
<evidence type="ECO:0000256" key="6">
    <source>
        <dbReference type="ARBA" id="ARBA00022989"/>
    </source>
</evidence>
<evidence type="ECO:0000256" key="8">
    <source>
        <dbReference type="SAM" id="Phobius"/>
    </source>
</evidence>
<dbReference type="CDD" id="cd18540">
    <property type="entry name" value="ABC_6TM_exporter_like"/>
    <property type="match status" value="1"/>
</dbReference>
<reference evidence="11 12" key="1">
    <citation type="submission" date="2018-06" db="EMBL/GenBank/DDBJ databases">
        <title>Genomic Encyclopedia of Type Strains, Phase IV (KMG-IV): sequencing the most valuable type-strain genomes for metagenomic binning, comparative biology and taxonomic classification.</title>
        <authorList>
            <person name="Goeker M."/>
        </authorList>
    </citation>
    <scope>NUCLEOTIDE SEQUENCE [LARGE SCALE GENOMIC DNA]</scope>
    <source>
        <strain evidence="11 12">DSM 25532</strain>
    </source>
</reference>
<protein>
    <submittedName>
        <fullName evidence="11">ATP-binding cassette subfamily B protein</fullName>
    </submittedName>
</protein>
<feature type="domain" description="ABC transmembrane type-1" evidence="10">
    <location>
        <begin position="36"/>
        <end position="315"/>
    </location>
</feature>
<evidence type="ECO:0000259" key="10">
    <source>
        <dbReference type="PROSITE" id="PS50929"/>
    </source>
</evidence>
<name>A0A366HLK9_9BACT</name>
<feature type="domain" description="ABC transporter" evidence="9">
    <location>
        <begin position="367"/>
        <end position="601"/>
    </location>
</feature>
<gene>
    <name evidence="11" type="ORF">DES53_105212</name>
</gene>
<dbReference type="SMART" id="SM00382">
    <property type="entry name" value="AAA"/>
    <property type="match status" value="1"/>
</dbReference>
<dbReference type="CDD" id="cd03254">
    <property type="entry name" value="ABCC_Glucan_exporter_like"/>
    <property type="match status" value="1"/>
</dbReference>
<evidence type="ECO:0000313" key="11">
    <source>
        <dbReference type="EMBL" id="RBP43813.1"/>
    </source>
</evidence>
<evidence type="ECO:0000256" key="4">
    <source>
        <dbReference type="ARBA" id="ARBA00022741"/>
    </source>
</evidence>
<accession>A0A366HLK9</accession>
<organism evidence="11 12">
    <name type="scientific">Roseimicrobium gellanilyticum</name>
    <dbReference type="NCBI Taxonomy" id="748857"/>
    <lineage>
        <taxon>Bacteria</taxon>
        <taxon>Pseudomonadati</taxon>
        <taxon>Verrucomicrobiota</taxon>
        <taxon>Verrucomicrobiia</taxon>
        <taxon>Verrucomicrobiales</taxon>
        <taxon>Verrucomicrobiaceae</taxon>
        <taxon>Roseimicrobium</taxon>
    </lineage>
</organism>
<feature type="transmembrane region" description="Helical" evidence="8">
    <location>
        <begin position="279"/>
        <end position="297"/>
    </location>
</feature>
<dbReference type="GO" id="GO:0015421">
    <property type="term" value="F:ABC-type oligopeptide transporter activity"/>
    <property type="evidence" value="ECO:0007669"/>
    <property type="project" value="TreeGrafter"/>
</dbReference>
<dbReference type="InterPro" id="IPR036640">
    <property type="entry name" value="ABC1_TM_sf"/>
</dbReference>
<dbReference type="SUPFAM" id="SSF90123">
    <property type="entry name" value="ABC transporter transmembrane region"/>
    <property type="match status" value="1"/>
</dbReference>
<dbReference type="InterPro" id="IPR003439">
    <property type="entry name" value="ABC_transporter-like_ATP-bd"/>
</dbReference>
<dbReference type="FunFam" id="3.40.50.300:FF:000287">
    <property type="entry name" value="Multidrug ABC transporter ATP-binding protein"/>
    <property type="match status" value="1"/>
</dbReference>
<evidence type="ECO:0000256" key="2">
    <source>
        <dbReference type="ARBA" id="ARBA00022448"/>
    </source>
</evidence>
<dbReference type="Gene3D" id="1.20.1560.10">
    <property type="entry name" value="ABC transporter type 1, transmembrane domain"/>
    <property type="match status" value="1"/>
</dbReference>
<dbReference type="Pfam" id="PF00005">
    <property type="entry name" value="ABC_tran"/>
    <property type="match status" value="1"/>
</dbReference>
<dbReference type="InterPro" id="IPR027417">
    <property type="entry name" value="P-loop_NTPase"/>
</dbReference>
<keyword evidence="3 8" id="KW-0812">Transmembrane</keyword>
<dbReference type="EMBL" id="QNRR01000005">
    <property type="protein sequence ID" value="RBP43813.1"/>
    <property type="molecule type" value="Genomic_DNA"/>
</dbReference>
<dbReference type="InterPro" id="IPR011527">
    <property type="entry name" value="ABC1_TM_dom"/>
</dbReference>
<keyword evidence="12" id="KW-1185">Reference proteome</keyword>
<evidence type="ECO:0000256" key="3">
    <source>
        <dbReference type="ARBA" id="ARBA00022692"/>
    </source>
</evidence>
<feature type="transmembrane region" description="Helical" evidence="8">
    <location>
        <begin position="254"/>
        <end position="273"/>
    </location>
</feature>
<proteinExistence type="predicted"/>
<evidence type="ECO:0000256" key="1">
    <source>
        <dbReference type="ARBA" id="ARBA00004651"/>
    </source>
</evidence>
<dbReference type="SUPFAM" id="SSF52540">
    <property type="entry name" value="P-loop containing nucleoside triphosphate hydrolases"/>
    <property type="match status" value="1"/>
</dbReference>
<dbReference type="RefSeq" id="WP_113959284.1">
    <property type="nucleotide sequence ID" value="NZ_QNRR01000005.1"/>
</dbReference>
<dbReference type="GO" id="GO:0016887">
    <property type="term" value="F:ATP hydrolysis activity"/>
    <property type="evidence" value="ECO:0007669"/>
    <property type="project" value="InterPro"/>
</dbReference>
<dbReference type="GO" id="GO:0005886">
    <property type="term" value="C:plasma membrane"/>
    <property type="evidence" value="ECO:0007669"/>
    <property type="project" value="UniProtKB-SubCell"/>
</dbReference>
<dbReference type="Pfam" id="PF00664">
    <property type="entry name" value="ABC_membrane"/>
    <property type="match status" value="1"/>
</dbReference>
<sequence length="619" mass="68805">MKNEPQEDVFSEKLDLKLWGRVFRHALPYKRLLMPLAIAAVGIAICDASFALVTRWTVDAVAQQQQVNLWPYATVYFVLALALSIGVWMFINAAGGLSNNMSHDIRQECFKKLQELEFAYFDHRPTGWLISRLTSDCDKLARIIAWGTLDVLWAVCLVFIIAVVMVVMQPLLGLLVLSVVPPLVWVSAVFQKKLLLSSRETRKYNSMITASYAEELQGLRTTKSLVRENENQREFEVLSTQMYGVSIQNALQSAVYIPIVLTLGSVAAGIALWRGGADVLSGSLSLGTLVAFIFYAGQFFNPINQIAQTLVQMQGAQAAGERVLSLLATMPEIRDHEEVQARLRLWDRPDRPVDVAPDGYEREIRSVAFEHVDFSYQTGEPVLQDFNLTVEAGQTIALVGASGGGKSTIVNLAARFYEPTGGRILVNGRDLRDRSLEWYHSNLGIVLQGPHLFSGTVRENIRYGRLDATDAEVEAAARSVNADSFIRALEKGYDTDVGEGGNRLSTGQKQLVSFARALLADPRIFIMDEATSSIDTETEQLIQQGLKAIFEGRISFVIAHRLSTIRGADRILVIEKGRIVESGTHEELMIARGHYHALYTQQFRNEQVEHMLDVGVVGS</sequence>
<keyword evidence="7 8" id="KW-0472">Membrane</keyword>
<feature type="transmembrane region" description="Helical" evidence="8">
    <location>
        <begin position="32"/>
        <end position="53"/>
    </location>
</feature>
<dbReference type="Proteomes" id="UP000253426">
    <property type="component" value="Unassembled WGS sequence"/>
</dbReference>
<dbReference type="Gene3D" id="3.40.50.300">
    <property type="entry name" value="P-loop containing nucleotide triphosphate hydrolases"/>
    <property type="match status" value="1"/>
</dbReference>
<dbReference type="PROSITE" id="PS50893">
    <property type="entry name" value="ABC_TRANSPORTER_2"/>
    <property type="match status" value="1"/>
</dbReference>